<reference evidence="13" key="1">
    <citation type="submission" date="2021-01" db="EMBL/GenBank/DDBJ databases">
        <authorList>
            <person name="Corre E."/>
            <person name="Pelletier E."/>
            <person name="Niang G."/>
            <person name="Scheremetjew M."/>
            <person name="Finn R."/>
            <person name="Kale V."/>
            <person name="Holt S."/>
            <person name="Cochrane G."/>
            <person name="Meng A."/>
            <person name="Brown T."/>
            <person name="Cohen L."/>
        </authorList>
    </citation>
    <scope>NUCLEOTIDE SEQUENCE</scope>
    <source>
        <strain evidence="13">NIES-381</strain>
    </source>
</reference>
<dbReference type="Pfam" id="PF01931">
    <property type="entry name" value="NTPase_I-T"/>
    <property type="match status" value="1"/>
</dbReference>
<dbReference type="EMBL" id="HBGA01026925">
    <property type="protein sequence ID" value="CAD8998921.1"/>
    <property type="molecule type" value="Transcribed_RNA"/>
</dbReference>
<name>A0A7S1I2G6_9EUGL</name>
<evidence type="ECO:0000256" key="4">
    <source>
        <dbReference type="ARBA" id="ARBA00022741"/>
    </source>
</evidence>
<evidence type="ECO:0000313" key="13">
    <source>
        <dbReference type="EMBL" id="CAD8998921.1"/>
    </source>
</evidence>
<protein>
    <recommendedName>
        <fullName evidence="9">inosine/xanthosine triphosphatase</fullName>
        <ecNumber evidence="9">3.6.1.73</ecNumber>
    </recommendedName>
</protein>
<dbReference type="InterPro" id="IPR050299">
    <property type="entry name" value="YjjX_NTPase"/>
</dbReference>
<evidence type="ECO:0000256" key="10">
    <source>
        <dbReference type="ARBA" id="ARBA00048174"/>
    </source>
</evidence>
<evidence type="ECO:0000256" key="9">
    <source>
        <dbReference type="ARBA" id="ARBA00038901"/>
    </source>
</evidence>
<evidence type="ECO:0000256" key="2">
    <source>
        <dbReference type="ARBA" id="ARBA00001946"/>
    </source>
</evidence>
<keyword evidence="3" id="KW-0479">Metal-binding</keyword>
<gene>
    <name evidence="13" type="ORF">EGYM00392_LOCUS9991</name>
</gene>
<dbReference type="SUPFAM" id="SSF52972">
    <property type="entry name" value="ITPase-like"/>
    <property type="match status" value="1"/>
</dbReference>
<dbReference type="PANTHER" id="PTHR34699">
    <property type="match status" value="1"/>
</dbReference>
<comment type="catalytic activity">
    <reaction evidence="11">
        <text>XTP + H2O = XDP + phosphate + H(+)</text>
        <dbReference type="Rhea" id="RHEA:28406"/>
        <dbReference type="ChEBI" id="CHEBI:15377"/>
        <dbReference type="ChEBI" id="CHEBI:15378"/>
        <dbReference type="ChEBI" id="CHEBI:43474"/>
        <dbReference type="ChEBI" id="CHEBI:59884"/>
        <dbReference type="ChEBI" id="CHEBI:61314"/>
        <dbReference type="EC" id="3.6.1.73"/>
    </reaction>
</comment>
<feature type="domain" description="Non-canonical purine NTP phosphatase/PRRC1" evidence="12">
    <location>
        <begin position="1"/>
        <end position="124"/>
    </location>
</feature>
<comment type="catalytic activity">
    <reaction evidence="10">
        <text>ITP + H2O = IDP + phosphate + H(+)</text>
        <dbReference type="Rhea" id="RHEA:28330"/>
        <dbReference type="ChEBI" id="CHEBI:15377"/>
        <dbReference type="ChEBI" id="CHEBI:15378"/>
        <dbReference type="ChEBI" id="CHEBI:43474"/>
        <dbReference type="ChEBI" id="CHEBI:58280"/>
        <dbReference type="ChEBI" id="CHEBI:61402"/>
        <dbReference type="EC" id="3.6.1.73"/>
    </reaction>
</comment>
<dbReference type="InterPro" id="IPR026533">
    <property type="entry name" value="NTPase/PRRC1"/>
</dbReference>
<accession>A0A7S1I2G6</accession>
<dbReference type="GO" id="GO:0046872">
    <property type="term" value="F:metal ion binding"/>
    <property type="evidence" value="ECO:0007669"/>
    <property type="project" value="UniProtKB-KW"/>
</dbReference>
<keyword evidence="6" id="KW-0460">Magnesium</keyword>
<dbReference type="AlphaFoldDB" id="A0A7S1I2G6"/>
<dbReference type="GO" id="GO:0009117">
    <property type="term" value="P:nucleotide metabolic process"/>
    <property type="evidence" value="ECO:0007669"/>
    <property type="project" value="UniProtKB-KW"/>
</dbReference>
<dbReference type="Gene3D" id="3.90.950.10">
    <property type="match status" value="1"/>
</dbReference>
<evidence type="ECO:0000256" key="8">
    <source>
        <dbReference type="ARBA" id="ARBA00023211"/>
    </source>
</evidence>
<keyword evidence="5" id="KW-0378">Hydrolase</keyword>
<dbReference type="GO" id="GO:0006772">
    <property type="term" value="P:thiamine metabolic process"/>
    <property type="evidence" value="ECO:0007669"/>
    <property type="project" value="TreeGrafter"/>
</dbReference>
<proteinExistence type="predicted"/>
<evidence type="ECO:0000256" key="5">
    <source>
        <dbReference type="ARBA" id="ARBA00022801"/>
    </source>
</evidence>
<keyword evidence="7" id="KW-0546">Nucleotide metabolism</keyword>
<dbReference type="InterPro" id="IPR029001">
    <property type="entry name" value="ITPase-like_fam"/>
</dbReference>
<comment type="cofactor">
    <cofactor evidence="2">
        <name>Mg(2+)</name>
        <dbReference type="ChEBI" id="CHEBI:18420"/>
    </cofactor>
</comment>
<sequence length="132" mass="13916">MGLEETTLGAKNRATSACKLASTTSGLGLESGLLPMDGKLMDFCVCAIWEQGHWHLGLSSGWALPDRVSHFVHQGMDETQALNAAGVVADPKDGDGDGALAVLSARVLTRPIQMAQAVQMALLSVQNPELCR</sequence>
<dbReference type="GO" id="GO:0103023">
    <property type="term" value="F:ITPase activity"/>
    <property type="evidence" value="ECO:0007669"/>
    <property type="project" value="UniProtKB-EC"/>
</dbReference>
<evidence type="ECO:0000256" key="6">
    <source>
        <dbReference type="ARBA" id="ARBA00022842"/>
    </source>
</evidence>
<evidence type="ECO:0000256" key="7">
    <source>
        <dbReference type="ARBA" id="ARBA00023080"/>
    </source>
</evidence>
<evidence type="ECO:0000256" key="1">
    <source>
        <dbReference type="ARBA" id="ARBA00001936"/>
    </source>
</evidence>
<comment type="cofactor">
    <cofactor evidence="1">
        <name>Mn(2+)</name>
        <dbReference type="ChEBI" id="CHEBI:29035"/>
    </cofactor>
</comment>
<evidence type="ECO:0000259" key="12">
    <source>
        <dbReference type="Pfam" id="PF01931"/>
    </source>
</evidence>
<keyword evidence="4" id="KW-0547">Nucleotide-binding</keyword>
<dbReference type="PANTHER" id="PTHR34699:SF2">
    <property type="entry name" value="NON-CANONICAL PURINE NTP PHOSPHATASE_PRRC1 DOMAIN-CONTAINING PROTEIN"/>
    <property type="match status" value="1"/>
</dbReference>
<evidence type="ECO:0000256" key="11">
    <source>
        <dbReference type="ARBA" id="ARBA00048781"/>
    </source>
</evidence>
<dbReference type="EC" id="3.6.1.73" evidence="9"/>
<evidence type="ECO:0000256" key="3">
    <source>
        <dbReference type="ARBA" id="ARBA00022723"/>
    </source>
</evidence>
<dbReference type="GO" id="GO:0000166">
    <property type="term" value="F:nucleotide binding"/>
    <property type="evidence" value="ECO:0007669"/>
    <property type="project" value="UniProtKB-KW"/>
</dbReference>
<keyword evidence="8" id="KW-0464">Manganese</keyword>
<organism evidence="13">
    <name type="scientific">Eutreptiella gymnastica</name>
    <dbReference type="NCBI Taxonomy" id="73025"/>
    <lineage>
        <taxon>Eukaryota</taxon>
        <taxon>Discoba</taxon>
        <taxon>Euglenozoa</taxon>
        <taxon>Euglenida</taxon>
        <taxon>Spirocuta</taxon>
        <taxon>Euglenophyceae</taxon>
        <taxon>Eutreptiales</taxon>
        <taxon>Eutreptiaceae</taxon>
        <taxon>Eutreptiella</taxon>
    </lineage>
</organism>